<name>A0ABY6A4U4_9BURK</name>
<dbReference type="Proteomes" id="UP001058290">
    <property type="component" value="Chromosome"/>
</dbReference>
<dbReference type="SUPFAM" id="SSF47789">
    <property type="entry name" value="C-terminal domain of RNA polymerase alpha subunit"/>
    <property type="match status" value="1"/>
</dbReference>
<protein>
    <submittedName>
        <fullName evidence="1">Helix-hairpin-helix domain-containing protein</fullName>
    </submittedName>
</protein>
<dbReference type="RefSeq" id="WP_260719853.1">
    <property type="nucleotide sequence ID" value="NZ_CP104377.1"/>
</dbReference>
<evidence type="ECO:0000313" key="1">
    <source>
        <dbReference type="EMBL" id="UXC20042.1"/>
    </source>
</evidence>
<sequence length="153" mass="17257">MQDDQQSETPLGDVLQPRVKRILERNGIHTVEALRSAYPHQLVKMWGLGMYRFRQIERAFFPGKLFTPARVYSPVRHIHGSSLNGSLDPSTVKVLFDAGITTPEELKAVGPAELLKIKGLGVNRLREIERAFFPGQHYELPRVRKQAAVDDAA</sequence>
<dbReference type="SUPFAM" id="SSF47794">
    <property type="entry name" value="Rad51 N-terminal domain-like"/>
    <property type="match status" value="1"/>
</dbReference>
<reference evidence="1" key="1">
    <citation type="submission" date="2022-09" db="EMBL/GenBank/DDBJ databases">
        <title>Bacterial diversity in gut of crayfish and pufferfish.</title>
        <authorList>
            <person name="Huang Y."/>
        </authorList>
    </citation>
    <scope>NUCLEOTIDE SEQUENCE</scope>
    <source>
        <strain evidence="1">PR12</strain>
    </source>
</reference>
<dbReference type="EMBL" id="CP104377">
    <property type="protein sequence ID" value="UXC20042.1"/>
    <property type="molecule type" value="Genomic_DNA"/>
</dbReference>
<dbReference type="InterPro" id="IPR010995">
    <property type="entry name" value="DNA_repair_Rad51/TF_NusA_a-hlx"/>
</dbReference>
<gene>
    <name evidence="1" type="ORF">N4T19_08020</name>
</gene>
<evidence type="ECO:0000313" key="2">
    <source>
        <dbReference type="Proteomes" id="UP001058290"/>
    </source>
</evidence>
<accession>A0ABY6A4U4</accession>
<keyword evidence="2" id="KW-1185">Reference proteome</keyword>
<dbReference type="Pfam" id="PF14520">
    <property type="entry name" value="HHH_5"/>
    <property type="match status" value="1"/>
</dbReference>
<organism evidence="1 2">
    <name type="scientific">Comamonas squillarum</name>
    <dbReference type="NCBI Taxonomy" id="2977320"/>
    <lineage>
        <taxon>Bacteria</taxon>
        <taxon>Pseudomonadati</taxon>
        <taxon>Pseudomonadota</taxon>
        <taxon>Betaproteobacteria</taxon>
        <taxon>Burkholderiales</taxon>
        <taxon>Comamonadaceae</taxon>
        <taxon>Comamonas</taxon>
    </lineage>
</organism>
<dbReference type="Gene3D" id="1.10.150.20">
    <property type="entry name" value="5' to 3' exonuclease, C-terminal subdomain"/>
    <property type="match status" value="1"/>
</dbReference>
<proteinExistence type="predicted"/>